<sequence>MEMSTRNPYPFPRLQNDDDFMTGQNFTTHRDGYGEPTHLAQRKDPWNRLYGTRTLASARREVHHFDPQAPRDSLDFVLNSHYDHHQQLLEPTSKTLIQPETIGDDHGRILKNRPPKEVETSEEQKSEPSLNEIVIQKPKKESIHSVKGAIDCHHSAATNGGYSRKHDGGFYTT</sequence>
<feature type="region of interest" description="Disordered" evidence="1">
    <location>
        <begin position="1"/>
        <end position="37"/>
    </location>
</feature>
<feature type="compositionally biased region" description="Basic and acidic residues" evidence="1">
    <location>
        <begin position="164"/>
        <end position="173"/>
    </location>
</feature>
<name>A0A9Q1CMW5_HOLLE</name>
<protein>
    <submittedName>
        <fullName evidence="2">Uncharacterized protein</fullName>
    </submittedName>
</protein>
<reference evidence="2" key="1">
    <citation type="submission" date="2021-10" db="EMBL/GenBank/DDBJ databases">
        <title>Tropical sea cucumber genome reveals ecological adaptation and Cuvierian tubules defense mechanism.</title>
        <authorList>
            <person name="Chen T."/>
        </authorList>
    </citation>
    <scope>NUCLEOTIDE SEQUENCE</scope>
    <source>
        <strain evidence="2">Nanhai2018</strain>
        <tissue evidence="2">Muscle</tissue>
    </source>
</reference>
<dbReference type="Pfam" id="PF12494">
    <property type="entry name" value="DUF3695"/>
    <property type="match status" value="1"/>
</dbReference>
<dbReference type="OrthoDB" id="10013535at2759"/>
<dbReference type="InterPro" id="IPR022179">
    <property type="entry name" value="CFAP276"/>
</dbReference>
<dbReference type="EMBL" id="JAIZAY010000002">
    <property type="protein sequence ID" value="KAJ8047841.1"/>
    <property type="molecule type" value="Genomic_DNA"/>
</dbReference>
<accession>A0A9Q1CMW5</accession>
<gene>
    <name evidence="2" type="ORF">HOLleu_06951</name>
</gene>
<feature type="compositionally biased region" description="Basic and acidic residues" evidence="1">
    <location>
        <begin position="103"/>
        <end position="126"/>
    </location>
</feature>
<evidence type="ECO:0000313" key="3">
    <source>
        <dbReference type="Proteomes" id="UP001152320"/>
    </source>
</evidence>
<proteinExistence type="predicted"/>
<feature type="region of interest" description="Disordered" evidence="1">
    <location>
        <begin position="98"/>
        <end position="130"/>
    </location>
</feature>
<evidence type="ECO:0000313" key="2">
    <source>
        <dbReference type="EMBL" id="KAJ8047841.1"/>
    </source>
</evidence>
<comment type="caution">
    <text evidence="2">The sequence shown here is derived from an EMBL/GenBank/DDBJ whole genome shotgun (WGS) entry which is preliminary data.</text>
</comment>
<feature type="region of interest" description="Disordered" evidence="1">
    <location>
        <begin position="154"/>
        <end position="173"/>
    </location>
</feature>
<organism evidence="2 3">
    <name type="scientific">Holothuria leucospilota</name>
    <name type="common">Black long sea cucumber</name>
    <name type="synonym">Mertensiothuria leucospilota</name>
    <dbReference type="NCBI Taxonomy" id="206669"/>
    <lineage>
        <taxon>Eukaryota</taxon>
        <taxon>Metazoa</taxon>
        <taxon>Echinodermata</taxon>
        <taxon>Eleutherozoa</taxon>
        <taxon>Echinozoa</taxon>
        <taxon>Holothuroidea</taxon>
        <taxon>Aspidochirotacea</taxon>
        <taxon>Aspidochirotida</taxon>
        <taxon>Holothuriidae</taxon>
        <taxon>Holothuria</taxon>
    </lineage>
</organism>
<evidence type="ECO:0000256" key="1">
    <source>
        <dbReference type="SAM" id="MobiDB-lite"/>
    </source>
</evidence>
<dbReference type="Proteomes" id="UP001152320">
    <property type="component" value="Chromosome 2"/>
</dbReference>
<keyword evidence="3" id="KW-1185">Reference proteome</keyword>
<dbReference type="AlphaFoldDB" id="A0A9Q1CMW5"/>